<evidence type="ECO:0000313" key="5">
    <source>
        <dbReference type="Proteomes" id="UP000677054"/>
    </source>
</evidence>
<dbReference type="Proteomes" id="UP000677054">
    <property type="component" value="Unassembled WGS sequence"/>
</dbReference>
<feature type="compositionally biased region" description="Low complexity" evidence="2">
    <location>
        <begin position="51"/>
        <end position="74"/>
    </location>
</feature>
<accession>A0A7R9FSZ8</accession>
<evidence type="ECO:0000313" key="4">
    <source>
        <dbReference type="EMBL" id="CAD7253940.1"/>
    </source>
</evidence>
<name>A0A7R9FSZ8_9CRUS</name>
<organism evidence="4">
    <name type="scientific">Darwinula stevensoni</name>
    <dbReference type="NCBI Taxonomy" id="69355"/>
    <lineage>
        <taxon>Eukaryota</taxon>
        <taxon>Metazoa</taxon>
        <taxon>Ecdysozoa</taxon>
        <taxon>Arthropoda</taxon>
        <taxon>Crustacea</taxon>
        <taxon>Oligostraca</taxon>
        <taxon>Ostracoda</taxon>
        <taxon>Podocopa</taxon>
        <taxon>Podocopida</taxon>
        <taxon>Darwinulocopina</taxon>
        <taxon>Darwinuloidea</taxon>
        <taxon>Darwinulidae</taxon>
        <taxon>Darwinula</taxon>
    </lineage>
</organism>
<dbReference type="InterPro" id="IPR003654">
    <property type="entry name" value="OAR_dom"/>
</dbReference>
<evidence type="ECO:0000256" key="2">
    <source>
        <dbReference type="SAM" id="MobiDB-lite"/>
    </source>
</evidence>
<proteinExistence type="predicted"/>
<feature type="domain" description="OAR" evidence="3">
    <location>
        <begin position="90"/>
        <end position="103"/>
    </location>
</feature>
<dbReference type="EMBL" id="CAJPEV010007157">
    <property type="protein sequence ID" value="CAG0904609.1"/>
    <property type="molecule type" value="Genomic_DNA"/>
</dbReference>
<dbReference type="PROSITE" id="PS50803">
    <property type="entry name" value="OAR"/>
    <property type="match status" value="1"/>
</dbReference>
<dbReference type="OrthoDB" id="7479548at2759"/>
<keyword evidence="5" id="KW-1185">Reference proteome</keyword>
<sequence>RAGGIRACLEGGGGTHPPFLFQPHLNPFFPALKGFPGFCSCCPIRPGSLLTPSTSGSSTSSTTSSTSSSLLPGGEHLGLLNLTKGEERTASLAELRRKAREHSAAIAIADGTAATGGSTVGRPSPVD</sequence>
<feature type="region of interest" description="Disordered" evidence="2">
    <location>
        <begin position="51"/>
        <end position="83"/>
    </location>
</feature>
<reference evidence="4" key="1">
    <citation type="submission" date="2020-11" db="EMBL/GenBank/DDBJ databases">
        <authorList>
            <person name="Tran Van P."/>
        </authorList>
    </citation>
    <scope>NUCLEOTIDE SEQUENCE</scope>
</reference>
<dbReference type="EMBL" id="LR906674">
    <property type="protein sequence ID" value="CAD7253940.1"/>
    <property type="molecule type" value="Genomic_DNA"/>
</dbReference>
<comment type="subcellular location">
    <subcellularLocation>
        <location evidence="1">Nucleus</location>
    </subcellularLocation>
</comment>
<feature type="region of interest" description="Disordered" evidence="2">
    <location>
        <begin position="106"/>
        <end position="127"/>
    </location>
</feature>
<feature type="non-terminal residue" evidence="4">
    <location>
        <position position="1"/>
    </location>
</feature>
<evidence type="ECO:0000259" key="3">
    <source>
        <dbReference type="PROSITE" id="PS50803"/>
    </source>
</evidence>
<dbReference type="GO" id="GO:0005634">
    <property type="term" value="C:nucleus"/>
    <property type="evidence" value="ECO:0007669"/>
    <property type="project" value="UniProtKB-SubCell"/>
</dbReference>
<evidence type="ECO:0000256" key="1">
    <source>
        <dbReference type="ARBA" id="ARBA00004123"/>
    </source>
</evidence>
<dbReference type="AlphaFoldDB" id="A0A7R9FSZ8"/>
<protein>
    <recommendedName>
        <fullName evidence="3">OAR domain-containing protein</fullName>
    </recommendedName>
</protein>
<dbReference type="Pfam" id="PF03826">
    <property type="entry name" value="OAR"/>
    <property type="match status" value="1"/>
</dbReference>
<gene>
    <name evidence="4" type="ORF">DSTB1V02_LOCUS13686</name>
</gene>
<feature type="compositionally biased region" description="Low complexity" evidence="2">
    <location>
        <begin position="106"/>
        <end position="117"/>
    </location>
</feature>